<dbReference type="SMART" id="SM00220">
    <property type="entry name" value="S_TKc"/>
    <property type="match status" value="1"/>
</dbReference>
<feature type="domain" description="Protein kinase" evidence="3">
    <location>
        <begin position="1"/>
        <end position="317"/>
    </location>
</feature>
<reference evidence="5" key="1">
    <citation type="submission" date="2021-02" db="EMBL/GenBank/DDBJ databases">
        <authorList>
            <person name="Dougan E. K."/>
            <person name="Rhodes N."/>
            <person name="Thang M."/>
            <person name="Chan C."/>
        </authorList>
    </citation>
    <scope>NUCLEOTIDE SEQUENCE</scope>
</reference>
<dbReference type="InterPro" id="IPR011992">
    <property type="entry name" value="EF-hand-dom_pair"/>
</dbReference>
<evidence type="ECO:0000259" key="3">
    <source>
        <dbReference type="PROSITE" id="PS50011"/>
    </source>
</evidence>
<protein>
    <submittedName>
        <fullName evidence="5">CPK2 protein</fullName>
    </submittedName>
</protein>
<comment type="similarity">
    <text evidence="2">Belongs to the protein kinase superfamily. Ser/Thr protein kinase family. CDPK subfamily.</text>
</comment>
<gene>
    <name evidence="5" type="primary">CPK2</name>
    <name evidence="5" type="ORF">SNAT2548_LOCUS18100</name>
</gene>
<dbReference type="PROSITE" id="PS00108">
    <property type="entry name" value="PROTEIN_KINASE_ST"/>
    <property type="match status" value="1"/>
</dbReference>
<keyword evidence="1" id="KW-0106">Calcium</keyword>
<dbReference type="GO" id="GO:0005509">
    <property type="term" value="F:calcium ion binding"/>
    <property type="evidence" value="ECO:0007669"/>
    <property type="project" value="InterPro"/>
</dbReference>
<dbReference type="Gene3D" id="3.30.200.20">
    <property type="entry name" value="Phosphorylase Kinase, domain 1"/>
    <property type="match status" value="1"/>
</dbReference>
<dbReference type="InterPro" id="IPR000719">
    <property type="entry name" value="Prot_kinase_dom"/>
</dbReference>
<dbReference type="GO" id="GO:0005524">
    <property type="term" value="F:ATP binding"/>
    <property type="evidence" value="ECO:0007669"/>
    <property type="project" value="InterPro"/>
</dbReference>
<dbReference type="AlphaFoldDB" id="A0A812PRV3"/>
<dbReference type="PROSITE" id="PS50222">
    <property type="entry name" value="EF_HAND_2"/>
    <property type="match status" value="2"/>
</dbReference>
<dbReference type="PROSITE" id="PS50011">
    <property type="entry name" value="PROTEIN_KINASE_DOM"/>
    <property type="match status" value="1"/>
</dbReference>
<dbReference type="InterPro" id="IPR011009">
    <property type="entry name" value="Kinase-like_dom_sf"/>
</dbReference>
<evidence type="ECO:0000256" key="2">
    <source>
        <dbReference type="ARBA" id="ARBA00024334"/>
    </source>
</evidence>
<dbReference type="Gene3D" id="1.10.510.10">
    <property type="entry name" value="Transferase(Phosphotransferase) domain 1"/>
    <property type="match status" value="1"/>
</dbReference>
<dbReference type="Proteomes" id="UP000604046">
    <property type="component" value="Unassembled WGS sequence"/>
</dbReference>
<sequence length="478" mass="52535">MEAKILQNLDHPHILRIFSWYEESDCINIVMEHCDGGELLKVVREGRRQGEALPEAWAATSIRQCFQALVYIHSKGVVHKDLKGQNLLLLHDTKENGKVFGRLPHIVICDLGIAEICARGIFGLRGSKVAGTPATMAPEVWSGSCGPKSDVWSMGCVMFEMFTNKLPFEVRGNVEGAAKQQAKWVELHSKGADLVLVAECLQNPWMKVPEAEVAANCTCIDKFAKIFVKFDTDHSGILDTPEMVAALMSVGISKDLAKKTAKALDVNGDNSCEYLEFTAACLLSMEEEFDELLRQEFRILDTKRAGALSSKDMEPLMVELKALAASRGFTVEEIDSDGDGQVDFQEFCAYFGRPNVSYSRATPSQSAKNPTLSKMPMKQHVRIVGGAGRSLELSMDAIRKSMPAGKGDLPSVGKTLGGVCSPFFAHFFWVQGSLLKYPSPKTVPWLEYGGFVPKLGVPQLGLYYKGILLCGGFILRVI</sequence>
<feature type="domain" description="EF-hand" evidence="4">
    <location>
        <begin position="332"/>
        <end position="357"/>
    </location>
</feature>
<dbReference type="OrthoDB" id="424326at2759"/>
<dbReference type="GO" id="GO:0005737">
    <property type="term" value="C:cytoplasm"/>
    <property type="evidence" value="ECO:0007669"/>
    <property type="project" value="TreeGrafter"/>
</dbReference>
<dbReference type="InterPro" id="IPR053235">
    <property type="entry name" value="Ser_Thr_kinase"/>
</dbReference>
<dbReference type="Pfam" id="PF00069">
    <property type="entry name" value="Pkinase"/>
    <property type="match status" value="1"/>
</dbReference>
<dbReference type="Pfam" id="PF13499">
    <property type="entry name" value="EF-hand_7"/>
    <property type="match status" value="1"/>
</dbReference>
<dbReference type="GO" id="GO:0004674">
    <property type="term" value="F:protein serine/threonine kinase activity"/>
    <property type="evidence" value="ECO:0007669"/>
    <property type="project" value="TreeGrafter"/>
</dbReference>
<dbReference type="SMART" id="SM00054">
    <property type="entry name" value="EFh"/>
    <property type="match status" value="2"/>
</dbReference>
<dbReference type="InterPro" id="IPR008271">
    <property type="entry name" value="Ser/Thr_kinase_AS"/>
</dbReference>
<dbReference type="PROSITE" id="PS00018">
    <property type="entry name" value="EF_HAND_1"/>
    <property type="match status" value="3"/>
</dbReference>
<evidence type="ECO:0000313" key="6">
    <source>
        <dbReference type="Proteomes" id="UP000604046"/>
    </source>
</evidence>
<evidence type="ECO:0000259" key="4">
    <source>
        <dbReference type="PROSITE" id="PS50222"/>
    </source>
</evidence>
<dbReference type="EMBL" id="CAJNDS010002134">
    <property type="protein sequence ID" value="CAE7345314.1"/>
    <property type="molecule type" value="Genomic_DNA"/>
</dbReference>
<comment type="caution">
    <text evidence="5">The sequence shown here is derived from an EMBL/GenBank/DDBJ whole genome shotgun (WGS) entry which is preliminary data.</text>
</comment>
<dbReference type="SUPFAM" id="SSF56112">
    <property type="entry name" value="Protein kinase-like (PK-like)"/>
    <property type="match status" value="1"/>
</dbReference>
<organism evidence="5 6">
    <name type="scientific">Symbiodinium natans</name>
    <dbReference type="NCBI Taxonomy" id="878477"/>
    <lineage>
        <taxon>Eukaryota</taxon>
        <taxon>Sar</taxon>
        <taxon>Alveolata</taxon>
        <taxon>Dinophyceae</taxon>
        <taxon>Suessiales</taxon>
        <taxon>Symbiodiniaceae</taxon>
        <taxon>Symbiodinium</taxon>
    </lineage>
</organism>
<evidence type="ECO:0000256" key="1">
    <source>
        <dbReference type="ARBA" id="ARBA00022837"/>
    </source>
</evidence>
<accession>A0A812PRV3</accession>
<evidence type="ECO:0000313" key="5">
    <source>
        <dbReference type="EMBL" id="CAE7345314.1"/>
    </source>
</evidence>
<name>A0A812PRV3_9DINO</name>
<dbReference type="InterPro" id="IPR018247">
    <property type="entry name" value="EF_Hand_1_Ca_BS"/>
</dbReference>
<dbReference type="Gene3D" id="1.10.238.10">
    <property type="entry name" value="EF-hand"/>
    <property type="match status" value="1"/>
</dbReference>
<dbReference type="InterPro" id="IPR002048">
    <property type="entry name" value="EF_hand_dom"/>
</dbReference>
<proteinExistence type="inferred from homology"/>
<dbReference type="PANTHER" id="PTHR24361">
    <property type="entry name" value="MITOGEN-ACTIVATED KINASE KINASE KINASE"/>
    <property type="match status" value="1"/>
</dbReference>
<feature type="domain" description="EF-hand" evidence="4">
    <location>
        <begin position="218"/>
        <end position="253"/>
    </location>
</feature>
<keyword evidence="6" id="KW-1185">Reference proteome</keyword>
<dbReference type="SUPFAM" id="SSF47473">
    <property type="entry name" value="EF-hand"/>
    <property type="match status" value="1"/>
</dbReference>